<comment type="caution">
    <text evidence="3">The sequence shown here is derived from an EMBL/GenBank/DDBJ whole genome shotgun (WGS) entry which is preliminary data.</text>
</comment>
<reference evidence="3" key="2">
    <citation type="submission" date="2021-01" db="EMBL/GenBank/DDBJ databases">
        <title>Phytophthora aleatoria, a newly-described species from Pinus radiata is distinct from Phytophthora cactorum isolates based on comparative genomics.</title>
        <authorList>
            <person name="Mcdougal R."/>
            <person name="Panda P."/>
            <person name="Williams N."/>
            <person name="Studholme D.J."/>
        </authorList>
    </citation>
    <scope>NUCLEOTIDE SEQUENCE</scope>
    <source>
        <strain evidence="3">NZFS 3830</strain>
    </source>
</reference>
<sequence length="188" mass="21401">MDKSTQHFVVADTKQKLSGILRTGCHVSLPLVKDKTIPSHLKEDVLRVGSQKRLKILLREMCEAFPGFESKWMALNDIIPLDNVKDEDLDMGFDASSLTSKDVKMVQKTIDMLFKLFLPLRGKTHGSSRLTAGDQNDFDLFTAFVLRRRKIKVSRWLHGSLGGHLSEVGTQLEQRHVDPFITYMSRCQ</sequence>
<dbReference type="OrthoDB" id="166993at2759"/>
<accession>A0A8T1JVW7</accession>
<protein>
    <submittedName>
        <fullName evidence="3">Uncharacterized protein</fullName>
    </submittedName>
</protein>
<name>A0A8T1JVW7_9STRA</name>
<dbReference type="EMBL" id="RCMK01001131">
    <property type="protein sequence ID" value="KAG2901157.1"/>
    <property type="molecule type" value="Genomic_DNA"/>
</dbReference>
<evidence type="ECO:0000313" key="3">
    <source>
        <dbReference type="EMBL" id="KAG6950863.1"/>
    </source>
</evidence>
<evidence type="ECO:0000313" key="4">
    <source>
        <dbReference type="Proteomes" id="UP000688947"/>
    </source>
</evidence>
<evidence type="ECO:0000313" key="1">
    <source>
        <dbReference type="EMBL" id="KAG2901157.1"/>
    </source>
</evidence>
<dbReference type="EMBL" id="JAENGZ010001079">
    <property type="protein sequence ID" value="KAG6950863.1"/>
    <property type="molecule type" value="Genomic_DNA"/>
</dbReference>
<gene>
    <name evidence="3" type="ORF">JG687_00013983</name>
    <name evidence="1" type="ORF">PC117_g21797</name>
    <name evidence="2" type="ORF">PC118_g19762</name>
</gene>
<dbReference type="Proteomes" id="UP000688947">
    <property type="component" value="Unassembled WGS sequence"/>
</dbReference>
<dbReference type="Proteomes" id="UP000736787">
    <property type="component" value="Unassembled WGS sequence"/>
</dbReference>
<organism evidence="3 4">
    <name type="scientific">Phytophthora cactorum</name>
    <dbReference type="NCBI Taxonomy" id="29920"/>
    <lineage>
        <taxon>Eukaryota</taxon>
        <taxon>Sar</taxon>
        <taxon>Stramenopiles</taxon>
        <taxon>Oomycota</taxon>
        <taxon>Peronosporomycetes</taxon>
        <taxon>Peronosporales</taxon>
        <taxon>Peronosporaceae</taxon>
        <taxon>Phytophthora</taxon>
    </lineage>
</organism>
<reference evidence="1" key="1">
    <citation type="submission" date="2018-10" db="EMBL/GenBank/DDBJ databases">
        <title>Effector identification in a new, highly contiguous assembly of the strawberry crown rot pathogen Phytophthora cactorum.</title>
        <authorList>
            <person name="Armitage A.D."/>
            <person name="Nellist C.F."/>
            <person name="Bates H."/>
            <person name="Vickerstaff R.J."/>
            <person name="Harrison R.J."/>
        </authorList>
    </citation>
    <scope>NUCLEOTIDE SEQUENCE</scope>
    <source>
        <strain evidence="1">4040</strain>
        <strain evidence="2">P415</strain>
    </source>
</reference>
<dbReference type="AlphaFoldDB" id="A0A8T1JVW7"/>
<proteinExistence type="predicted"/>
<dbReference type="Proteomes" id="UP000697107">
    <property type="component" value="Unassembled WGS sequence"/>
</dbReference>
<dbReference type="EMBL" id="RCML01001108">
    <property type="protein sequence ID" value="KAG2965425.1"/>
    <property type="molecule type" value="Genomic_DNA"/>
</dbReference>
<dbReference type="VEuPathDB" id="FungiDB:PC110_g14952"/>
<evidence type="ECO:0000313" key="2">
    <source>
        <dbReference type="EMBL" id="KAG2965425.1"/>
    </source>
</evidence>